<comment type="caution">
    <text evidence="1">The sequence shown here is derived from an EMBL/GenBank/DDBJ whole genome shotgun (WGS) entry which is preliminary data.</text>
</comment>
<sequence length="377" mass="43446">MDETLYHAWERYNDLLYGCPQHDLNNQQKVQIFYNRLDIPTRIMLDSKGFISLMTPTQSLKSIQVMADHSCNWYDGATTKESINNSSDNVDIKKLKENIQAIQLSCKIYEGAYLTKECSLKKEDKAVELTERVKAKMKKGKEDMMEPIPHDLPVIHPYVSPTPFPRRLKDMEDGWDIMVKDVERLKPILTSVVHTLPNLEPVMQPYMPLNSAHDETKVVREEEQDYNIPLHDGVMQPLTPQTVHITPPDDDYVAPANNPIFDMRLKEFSVELFDMTEDDEKIDGNFIEDTKELSIKTDVHSLETLTRLHSSSWATKWVKRLVAYAKCNRDSYEGDYEFALVTLVKSSSLAIIIRSTRAMLRGVSRSNPTLILEFSFP</sequence>
<evidence type="ECO:0000313" key="2">
    <source>
        <dbReference type="Proteomes" id="UP001151760"/>
    </source>
</evidence>
<reference evidence="1" key="1">
    <citation type="journal article" date="2022" name="Int. J. Mol. Sci.">
        <title>Draft Genome of Tanacetum Coccineum: Genomic Comparison of Closely Related Tanacetum-Family Plants.</title>
        <authorList>
            <person name="Yamashiro T."/>
            <person name="Shiraishi A."/>
            <person name="Nakayama K."/>
            <person name="Satake H."/>
        </authorList>
    </citation>
    <scope>NUCLEOTIDE SEQUENCE</scope>
</reference>
<evidence type="ECO:0000313" key="1">
    <source>
        <dbReference type="EMBL" id="GJT97537.1"/>
    </source>
</evidence>
<gene>
    <name evidence="1" type="ORF">Tco_1093055</name>
</gene>
<name>A0ABQ5IE26_9ASTR</name>
<keyword evidence="2" id="KW-1185">Reference proteome</keyword>
<organism evidence="1 2">
    <name type="scientific">Tanacetum coccineum</name>
    <dbReference type="NCBI Taxonomy" id="301880"/>
    <lineage>
        <taxon>Eukaryota</taxon>
        <taxon>Viridiplantae</taxon>
        <taxon>Streptophyta</taxon>
        <taxon>Embryophyta</taxon>
        <taxon>Tracheophyta</taxon>
        <taxon>Spermatophyta</taxon>
        <taxon>Magnoliopsida</taxon>
        <taxon>eudicotyledons</taxon>
        <taxon>Gunneridae</taxon>
        <taxon>Pentapetalae</taxon>
        <taxon>asterids</taxon>
        <taxon>campanulids</taxon>
        <taxon>Asterales</taxon>
        <taxon>Asteraceae</taxon>
        <taxon>Asteroideae</taxon>
        <taxon>Anthemideae</taxon>
        <taxon>Anthemidinae</taxon>
        <taxon>Tanacetum</taxon>
    </lineage>
</organism>
<protein>
    <submittedName>
        <fullName evidence="1">Uncharacterized protein</fullName>
    </submittedName>
</protein>
<dbReference type="EMBL" id="BQNB010020588">
    <property type="protein sequence ID" value="GJT97537.1"/>
    <property type="molecule type" value="Genomic_DNA"/>
</dbReference>
<dbReference type="Proteomes" id="UP001151760">
    <property type="component" value="Unassembled WGS sequence"/>
</dbReference>
<proteinExistence type="predicted"/>
<accession>A0ABQ5IE26</accession>
<reference evidence="1" key="2">
    <citation type="submission" date="2022-01" db="EMBL/GenBank/DDBJ databases">
        <authorList>
            <person name="Yamashiro T."/>
            <person name="Shiraishi A."/>
            <person name="Satake H."/>
            <person name="Nakayama K."/>
        </authorList>
    </citation>
    <scope>NUCLEOTIDE SEQUENCE</scope>
</reference>